<dbReference type="HOGENOM" id="CLU_1328563_0_0_1"/>
<gene>
    <name evidence="1" type="ORF">GUITHDRAFT_110911</name>
</gene>
<sequence>MKGEAQLMKGGRENFRIGFGRGLNRDEPATRRAFDGCKNIIQERQAKTVIWDGDNWENGGFTSVIPELVKEQDVLLVAVLYEEDQDRFLDSWGDVIEDKSMMALVLVPAEDRAIELQLDKYVDLGLYGIFMSQSTCILCLGCGKVVQEEIVNMERYMLFKMTGQEPIDSKLKVEWKVFPLTRMVGEQLQQSFVPRSHKVDIMEIALG</sequence>
<dbReference type="KEGG" id="gtt:GUITHDRAFT_110911"/>
<proteinExistence type="predicted"/>
<keyword evidence="3" id="KW-1185">Reference proteome</keyword>
<dbReference type="EnsemblProtists" id="EKX43184">
    <property type="protein sequence ID" value="EKX43184"/>
    <property type="gene ID" value="GUITHDRAFT_110911"/>
</dbReference>
<dbReference type="PaxDb" id="55529-EKX43184"/>
<reference evidence="2" key="3">
    <citation type="submission" date="2015-06" db="UniProtKB">
        <authorList>
            <consortium name="EnsemblProtists"/>
        </authorList>
    </citation>
    <scope>IDENTIFICATION</scope>
</reference>
<organism evidence="1">
    <name type="scientific">Guillardia theta (strain CCMP2712)</name>
    <name type="common">Cryptophyte</name>
    <dbReference type="NCBI Taxonomy" id="905079"/>
    <lineage>
        <taxon>Eukaryota</taxon>
        <taxon>Cryptophyceae</taxon>
        <taxon>Pyrenomonadales</taxon>
        <taxon>Geminigeraceae</taxon>
        <taxon>Guillardia</taxon>
    </lineage>
</organism>
<evidence type="ECO:0000313" key="1">
    <source>
        <dbReference type="EMBL" id="EKX43184.1"/>
    </source>
</evidence>
<reference evidence="3" key="2">
    <citation type="submission" date="2012-11" db="EMBL/GenBank/DDBJ databases">
        <authorList>
            <person name="Kuo A."/>
            <person name="Curtis B.A."/>
            <person name="Tanifuji G."/>
            <person name="Burki F."/>
            <person name="Gruber A."/>
            <person name="Irimia M."/>
            <person name="Maruyama S."/>
            <person name="Arias M.C."/>
            <person name="Ball S.G."/>
            <person name="Gile G.H."/>
            <person name="Hirakawa Y."/>
            <person name="Hopkins J.F."/>
            <person name="Rensing S.A."/>
            <person name="Schmutz J."/>
            <person name="Symeonidi A."/>
            <person name="Elias M."/>
            <person name="Eveleigh R.J."/>
            <person name="Herman E.K."/>
            <person name="Klute M.J."/>
            <person name="Nakayama T."/>
            <person name="Obornik M."/>
            <person name="Reyes-Prieto A."/>
            <person name="Armbrust E.V."/>
            <person name="Aves S.J."/>
            <person name="Beiko R.G."/>
            <person name="Coutinho P."/>
            <person name="Dacks J.B."/>
            <person name="Durnford D.G."/>
            <person name="Fast N.M."/>
            <person name="Green B.R."/>
            <person name="Grisdale C."/>
            <person name="Hempe F."/>
            <person name="Henrissat B."/>
            <person name="Hoppner M.P."/>
            <person name="Ishida K.-I."/>
            <person name="Kim E."/>
            <person name="Koreny L."/>
            <person name="Kroth P.G."/>
            <person name="Liu Y."/>
            <person name="Malik S.-B."/>
            <person name="Maier U.G."/>
            <person name="McRose D."/>
            <person name="Mock T."/>
            <person name="Neilson J.A."/>
            <person name="Onodera N.T."/>
            <person name="Poole A.M."/>
            <person name="Pritham E.J."/>
            <person name="Richards T.A."/>
            <person name="Rocap G."/>
            <person name="Roy S.W."/>
            <person name="Sarai C."/>
            <person name="Schaack S."/>
            <person name="Shirato S."/>
            <person name="Slamovits C.H."/>
            <person name="Spencer D.F."/>
            <person name="Suzuki S."/>
            <person name="Worden A.Z."/>
            <person name="Zauner S."/>
            <person name="Barry K."/>
            <person name="Bell C."/>
            <person name="Bharti A.K."/>
            <person name="Crow J.A."/>
            <person name="Grimwood J."/>
            <person name="Kramer R."/>
            <person name="Lindquist E."/>
            <person name="Lucas S."/>
            <person name="Salamov A."/>
            <person name="McFadden G.I."/>
            <person name="Lane C.E."/>
            <person name="Keeling P.J."/>
            <person name="Gray M.W."/>
            <person name="Grigoriev I.V."/>
            <person name="Archibald J.M."/>
        </authorList>
    </citation>
    <scope>NUCLEOTIDE SEQUENCE</scope>
    <source>
        <strain evidence="3">CCMP2712</strain>
    </source>
</reference>
<evidence type="ECO:0000313" key="3">
    <source>
        <dbReference type="Proteomes" id="UP000011087"/>
    </source>
</evidence>
<evidence type="ECO:0000313" key="2">
    <source>
        <dbReference type="EnsemblProtists" id="EKX43184"/>
    </source>
</evidence>
<accession>L1J4Y6</accession>
<dbReference type="GeneID" id="17299760"/>
<dbReference type="Proteomes" id="UP000011087">
    <property type="component" value="Unassembled WGS sequence"/>
</dbReference>
<protein>
    <submittedName>
        <fullName evidence="1 2">Uncharacterized protein</fullName>
    </submittedName>
</protein>
<reference evidence="1 3" key="1">
    <citation type="journal article" date="2012" name="Nature">
        <title>Algal genomes reveal evolutionary mosaicism and the fate of nucleomorphs.</title>
        <authorList>
            <consortium name="DOE Joint Genome Institute"/>
            <person name="Curtis B.A."/>
            <person name="Tanifuji G."/>
            <person name="Burki F."/>
            <person name="Gruber A."/>
            <person name="Irimia M."/>
            <person name="Maruyama S."/>
            <person name="Arias M.C."/>
            <person name="Ball S.G."/>
            <person name="Gile G.H."/>
            <person name="Hirakawa Y."/>
            <person name="Hopkins J.F."/>
            <person name="Kuo A."/>
            <person name="Rensing S.A."/>
            <person name="Schmutz J."/>
            <person name="Symeonidi A."/>
            <person name="Elias M."/>
            <person name="Eveleigh R.J."/>
            <person name="Herman E.K."/>
            <person name="Klute M.J."/>
            <person name="Nakayama T."/>
            <person name="Obornik M."/>
            <person name="Reyes-Prieto A."/>
            <person name="Armbrust E.V."/>
            <person name="Aves S.J."/>
            <person name="Beiko R.G."/>
            <person name="Coutinho P."/>
            <person name="Dacks J.B."/>
            <person name="Durnford D.G."/>
            <person name="Fast N.M."/>
            <person name="Green B.R."/>
            <person name="Grisdale C.J."/>
            <person name="Hempel F."/>
            <person name="Henrissat B."/>
            <person name="Hoppner M.P."/>
            <person name="Ishida K."/>
            <person name="Kim E."/>
            <person name="Koreny L."/>
            <person name="Kroth P.G."/>
            <person name="Liu Y."/>
            <person name="Malik S.B."/>
            <person name="Maier U.G."/>
            <person name="McRose D."/>
            <person name="Mock T."/>
            <person name="Neilson J.A."/>
            <person name="Onodera N.T."/>
            <person name="Poole A.M."/>
            <person name="Pritham E.J."/>
            <person name="Richards T.A."/>
            <person name="Rocap G."/>
            <person name="Roy S.W."/>
            <person name="Sarai C."/>
            <person name="Schaack S."/>
            <person name="Shirato S."/>
            <person name="Slamovits C.H."/>
            <person name="Spencer D.F."/>
            <person name="Suzuki S."/>
            <person name="Worden A.Z."/>
            <person name="Zauner S."/>
            <person name="Barry K."/>
            <person name="Bell C."/>
            <person name="Bharti A.K."/>
            <person name="Crow J.A."/>
            <person name="Grimwood J."/>
            <person name="Kramer R."/>
            <person name="Lindquist E."/>
            <person name="Lucas S."/>
            <person name="Salamov A."/>
            <person name="McFadden G.I."/>
            <person name="Lane C.E."/>
            <person name="Keeling P.J."/>
            <person name="Gray M.W."/>
            <person name="Grigoriev I.V."/>
            <person name="Archibald J.M."/>
        </authorList>
    </citation>
    <scope>NUCLEOTIDE SEQUENCE</scope>
    <source>
        <strain evidence="1 3">CCMP2712</strain>
    </source>
</reference>
<dbReference type="EMBL" id="JH993012">
    <property type="protein sequence ID" value="EKX43184.1"/>
    <property type="molecule type" value="Genomic_DNA"/>
</dbReference>
<dbReference type="RefSeq" id="XP_005830164.1">
    <property type="nucleotide sequence ID" value="XM_005830107.1"/>
</dbReference>
<name>L1J4Y6_GUITC</name>
<dbReference type="AlphaFoldDB" id="L1J4Y6"/>